<feature type="region of interest" description="Disordered" evidence="1">
    <location>
        <begin position="62"/>
        <end position="81"/>
    </location>
</feature>
<evidence type="ECO:0000313" key="3">
    <source>
        <dbReference type="Proteomes" id="UP001155144"/>
    </source>
</evidence>
<accession>A0A9X2ZVN6</accession>
<evidence type="ECO:0000256" key="1">
    <source>
        <dbReference type="SAM" id="MobiDB-lite"/>
    </source>
</evidence>
<proteinExistence type="predicted"/>
<dbReference type="AlphaFoldDB" id="A0A9X2ZVN6"/>
<protein>
    <submittedName>
        <fullName evidence="2">Uncharacterized protein</fullName>
    </submittedName>
</protein>
<reference evidence="2" key="1">
    <citation type="submission" date="2022-08" db="EMBL/GenBank/DDBJ databases">
        <title>Genomic Encyclopedia of Type Strains, Phase V (KMG-V): Genome sequencing to study the core and pangenomes of soil and plant-associated prokaryotes.</title>
        <authorList>
            <person name="Whitman W."/>
        </authorList>
    </citation>
    <scope>NUCLEOTIDE SEQUENCE</scope>
    <source>
        <strain evidence="2">SP3026</strain>
    </source>
</reference>
<dbReference type="EMBL" id="JANUBL010000016">
    <property type="protein sequence ID" value="MCS4123054.1"/>
    <property type="molecule type" value="Genomic_DNA"/>
</dbReference>
<name>A0A9X2ZVN6_9BACT</name>
<gene>
    <name evidence="2" type="ORF">GGP45_003425</name>
</gene>
<dbReference type="RefSeq" id="WP_259040607.1">
    <property type="nucleotide sequence ID" value="NZ_JANUBJ010000009.1"/>
</dbReference>
<sequence>MSEDEGPYSRVEVDPNESKHQFNTYIRQSVLELLKAASFHEDESISSIVERAVVKELERMQDERGEQYEIYPPHRIEKGSD</sequence>
<comment type="caution">
    <text evidence="2">The sequence shown here is derived from an EMBL/GenBank/DDBJ whole genome shotgun (WGS) entry which is preliminary data.</text>
</comment>
<evidence type="ECO:0000313" key="2">
    <source>
        <dbReference type="EMBL" id="MCS4123054.1"/>
    </source>
</evidence>
<organism evidence="2 3">
    <name type="scientific">Salinibacter ruber</name>
    <dbReference type="NCBI Taxonomy" id="146919"/>
    <lineage>
        <taxon>Bacteria</taxon>
        <taxon>Pseudomonadati</taxon>
        <taxon>Rhodothermota</taxon>
        <taxon>Rhodothermia</taxon>
        <taxon>Rhodothermales</taxon>
        <taxon>Salinibacteraceae</taxon>
        <taxon>Salinibacter</taxon>
    </lineage>
</organism>
<dbReference type="Proteomes" id="UP001155144">
    <property type="component" value="Unassembled WGS sequence"/>
</dbReference>